<dbReference type="KEGG" id="fbr:FBFL15_2877"/>
<accession>G2Z5P3</accession>
<sequence>MKYFIGGEIESEIYDRFREQRNKIIDVLKPLEGIKTQSINEVSFTVYILKKIKISPVTKYITKSKRLELEIPIEYNFFLGNTDIDNFELIKKEIIAVITKYENKKILDNSLEIIFSKIEELLQ</sequence>
<dbReference type="Pfam" id="PF15571">
    <property type="entry name" value="Imm44"/>
    <property type="match status" value="1"/>
</dbReference>
<dbReference type="EMBL" id="FQ859183">
    <property type="protein sequence ID" value="CCB70841.1"/>
    <property type="molecule type" value="Genomic_DNA"/>
</dbReference>
<evidence type="ECO:0000313" key="2">
    <source>
        <dbReference type="Proteomes" id="UP000009186"/>
    </source>
</evidence>
<gene>
    <name evidence="1" type="ordered locus">FBFL15_2877</name>
</gene>
<dbReference type="InterPro" id="IPR029078">
    <property type="entry name" value="Imm44"/>
</dbReference>
<organism evidence="1 2">
    <name type="scientific">Flavobacterium branchiophilum (strain FL-15)</name>
    <dbReference type="NCBI Taxonomy" id="1034807"/>
    <lineage>
        <taxon>Bacteria</taxon>
        <taxon>Pseudomonadati</taxon>
        <taxon>Bacteroidota</taxon>
        <taxon>Flavobacteriia</taxon>
        <taxon>Flavobacteriales</taxon>
        <taxon>Flavobacteriaceae</taxon>
        <taxon>Flavobacterium</taxon>
    </lineage>
</organism>
<dbReference type="RefSeq" id="WP_014085290.1">
    <property type="nucleotide sequence ID" value="NC_016001.1"/>
</dbReference>
<name>G2Z5P3_FLABF</name>
<reference evidence="1 2" key="1">
    <citation type="journal article" date="2011" name="Appl. Environ. Microbiol.">
        <title>Complete genome sequence of the fish pathogen Flavobacterium branchiophilum.</title>
        <authorList>
            <consortium name="1:IP"/>
            <consortium name="Microbial Evolutionary Genomics,F-75015 Paris"/>
            <consortium name="France 2:CNRS"/>
            <consortium name="URA2171"/>
            <consortium name="F-75015 Paris,France 3:Unite de Virologie et Immunologie Mol."/>
            <consortium name="INRA,78352 Jouy en Josas Cedex"/>
            <consortium name="France. 4:Unite de Mathemathique"/>
            <consortium name="Informatique et Genome,INRA"/>
            <consortium name="78352 Jouy en Josas Cedex"/>
            <consortium name="France. 5:CEA/Genoscope"/>
            <consortium name="Evry"/>
            <consortium name="France"/>
            <person name="Touchon M."/>
            <person name="Barbier P."/>
            <person name="Bernardet J.F."/>
            <person name="Loux V."/>
            <person name="Vacherie B."/>
            <person name="Barbe V."/>
            <person name="Rocha E.P."/>
            <person name="Duchaud E."/>
        </authorList>
    </citation>
    <scope>NUCLEOTIDE SEQUENCE [LARGE SCALE GENOMIC DNA]</scope>
    <source>
        <strain evidence="1 2">FL-15</strain>
    </source>
</reference>
<keyword evidence="2" id="KW-1185">Reference proteome</keyword>
<dbReference type="HOGENOM" id="CLU_1841144_0_0_10"/>
<proteinExistence type="predicted"/>
<protein>
    <submittedName>
        <fullName evidence="1">Uncharacterized protein</fullName>
    </submittedName>
</protein>
<evidence type="ECO:0000313" key="1">
    <source>
        <dbReference type="EMBL" id="CCB70841.1"/>
    </source>
</evidence>
<dbReference type="Proteomes" id="UP000009186">
    <property type="component" value="Chromosome"/>
</dbReference>
<dbReference type="AlphaFoldDB" id="G2Z5P3"/>